<name>A0A6S7J4K1_PARCT</name>
<reference evidence="1" key="1">
    <citation type="submission" date="2020-04" db="EMBL/GenBank/DDBJ databases">
        <authorList>
            <person name="Alioto T."/>
            <person name="Alioto T."/>
            <person name="Gomez Garrido J."/>
        </authorList>
    </citation>
    <scope>NUCLEOTIDE SEQUENCE</scope>
    <source>
        <strain evidence="1">A484AB</strain>
    </source>
</reference>
<keyword evidence="2" id="KW-1185">Reference proteome</keyword>
<proteinExistence type="predicted"/>
<protein>
    <submittedName>
        <fullName evidence="1">Uncharacterized protein</fullName>
    </submittedName>
</protein>
<dbReference type="OrthoDB" id="10011386at2759"/>
<dbReference type="EMBL" id="CACRXK020012766">
    <property type="protein sequence ID" value="CAB4023960.1"/>
    <property type="molecule type" value="Genomic_DNA"/>
</dbReference>
<dbReference type="Proteomes" id="UP001152795">
    <property type="component" value="Unassembled WGS sequence"/>
</dbReference>
<evidence type="ECO:0000313" key="2">
    <source>
        <dbReference type="Proteomes" id="UP001152795"/>
    </source>
</evidence>
<organism evidence="1 2">
    <name type="scientific">Paramuricea clavata</name>
    <name type="common">Red gorgonian</name>
    <name type="synonym">Violescent sea-whip</name>
    <dbReference type="NCBI Taxonomy" id="317549"/>
    <lineage>
        <taxon>Eukaryota</taxon>
        <taxon>Metazoa</taxon>
        <taxon>Cnidaria</taxon>
        <taxon>Anthozoa</taxon>
        <taxon>Octocorallia</taxon>
        <taxon>Malacalcyonacea</taxon>
        <taxon>Plexauridae</taxon>
        <taxon>Paramuricea</taxon>
    </lineage>
</organism>
<dbReference type="AlphaFoldDB" id="A0A6S7J4K1"/>
<gene>
    <name evidence="1" type="ORF">PACLA_8A018812</name>
</gene>
<sequence length="434" mass="49706">MGNEQEKDSLINDEETYNVGEITAKLVAKAFWKEEVNQELSDLGIDEKWTFVPNAAGCLSGNYDDAMEYANKHRSHSIYSHDCSDLCKKKGCGALYVADGNWKLRYAHCMWKVPVVIEGFGKINYPSVCPLTPVRGKAFCDAHVKVAEKQQIKTDLREFLKSCGSNENDCCETDKMVLRSHDKMEEQLDKLAESSNVNATTYQGTSDFLEKYHNAIDGANSDQIEDIQCNKDTGGKTTLHSWSRGSMWIVTAGGIIEYFQPLYRSESPTQAFVIFMSWLLLKFKPMIENGLDNEEVTKAIESTILSYDNMCHVDNMKICRQDLTLPAPLNLSWKLLGKVIDRLHLRNHKDPKCKKYYDPDGKVPKEFNSMAAEQTFVWASRMKKIVCAMPRLHHFFYVHRAIKRRNAYTQRCYKLNKNPVLPKLSKDHYTSDIN</sequence>
<accession>A0A6S7J4K1</accession>
<evidence type="ECO:0000313" key="1">
    <source>
        <dbReference type="EMBL" id="CAB4023960.1"/>
    </source>
</evidence>
<comment type="caution">
    <text evidence="1">The sequence shown here is derived from an EMBL/GenBank/DDBJ whole genome shotgun (WGS) entry which is preliminary data.</text>
</comment>